<accession>A0A1Y2C3S2</accession>
<keyword evidence="2" id="KW-0689">Ribosomal protein</keyword>
<dbReference type="CDD" id="cd06089">
    <property type="entry name" value="KOW_RPL26"/>
    <property type="match status" value="1"/>
</dbReference>
<dbReference type="AlphaFoldDB" id="A0A1Y2C3S2"/>
<organism evidence="6 7">
    <name type="scientific">Rhizoclosmatium globosum</name>
    <dbReference type="NCBI Taxonomy" id="329046"/>
    <lineage>
        <taxon>Eukaryota</taxon>
        <taxon>Fungi</taxon>
        <taxon>Fungi incertae sedis</taxon>
        <taxon>Chytridiomycota</taxon>
        <taxon>Chytridiomycota incertae sedis</taxon>
        <taxon>Chytridiomycetes</taxon>
        <taxon>Chytridiales</taxon>
        <taxon>Chytriomycetaceae</taxon>
        <taxon>Rhizoclosmatium</taxon>
    </lineage>
</organism>
<dbReference type="SUPFAM" id="SSF50104">
    <property type="entry name" value="Translation proteins SH3-like domain"/>
    <property type="match status" value="1"/>
</dbReference>
<dbReference type="InterPro" id="IPR003256">
    <property type="entry name" value="Ribosomal_uL24"/>
</dbReference>
<dbReference type="HAMAP" id="MF_01326_B">
    <property type="entry name" value="Ribosomal_uL24_B"/>
    <property type="match status" value="1"/>
</dbReference>
<dbReference type="InterPro" id="IPR057264">
    <property type="entry name" value="Ribosomal_uL24_C"/>
</dbReference>
<dbReference type="OrthoDB" id="359154at2759"/>
<evidence type="ECO:0000259" key="5">
    <source>
        <dbReference type="Pfam" id="PF17136"/>
    </source>
</evidence>
<evidence type="ECO:0000313" key="6">
    <source>
        <dbReference type="EMBL" id="ORY41692.1"/>
    </source>
</evidence>
<dbReference type="Gene3D" id="2.30.30.30">
    <property type="match status" value="1"/>
</dbReference>
<protein>
    <recommendedName>
        <fullName evidence="5">Large ribosomal subunit protein uL24 C-terminal domain-containing protein</fullName>
    </recommendedName>
</protein>
<dbReference type="GO" id="GO:0003735">
    <property type="term" value="F:structural constituent of ribosome"/>
    <property type="evidence" value="ECO:0007669"/>
    <property type="project" value="InterPro"/>
</dbReference>
<evidence type="ECO:0000256" key="1">
    <source>
        <dbReference type="ARBA" id="ARBA00010618"/>
    </source>
</evidence>
<reference evidence="6 7" key="1">
    <citation type="submission" date="2016-07" db="EMBL/GenBank/DDBJ databases">
        <title>Pervasive Adenine N6-methylation of Active Genes in Fungi.</title>
        <authorList>
            <consortium name="DOE Joint Genome Institute"/>
            <person name="Mondo S.J."/>
            <person name="Dannebaum R.O."/>
            <person name="Kuo R.C."/>
            <person name="Labutti K."/>
            <person name="Haridas S."/>
            <person name="Kuo A."/>
            <person name="Salamov A."/>
            <person name="Ahrendt S.R."/>
            <person name="Lipzen A."/>
            <person name="Sullivan W."/>
            <person name="Andreopoulos W.B."/>
            <person name="Clum A."/>
            <person name="Lindquist E."/>
            <person name="Daum C."/>
            <person name="Ramamoorthy G.K."/>
            <person name="Gryganskyi A."/>
            <person name="Culley D."/>
            <person name="Magnuson J.K."/>
            <person name="James T.Y."/>
            <person name="O'Malley M.A."/>
            <person name="Stajich J.E."/>
            <person name="Spatafora J.W."/>
            <person name="Visel A."/>
            <person name="Grigoriev I.V."/>
        </authorList>
    </citation>
    <scope>NUCLEOTIDE SEQUENCE [LARGE SCALE GENOMIC DNA]</scope>
    <source>
        <strain evidence="6 7">JEL800</strain>
    </source>
</reference>
<evidence type="ECO:0000256" key="2">
    <source>
        <dbReference type="ARBA" id="ARBA00022980"/>
    </source>
</evidence>
<dbReference type="STRING" id="329046.A0A1Y2C3S2"/>
<keyword evidence="3" id="KW-0687">Ribonucleoprotein</keyword>
<gene>
    <name evidence="6" type="ORF">BCR33DRAFT_337994</name>
</gene>
<dbReference type="PANTHER" id="PTHR12903">
    <property type="entry name" value="MITOCHONDRIAL RIBOSOMAL PROTEIN L24"/>
    <property type="match status" value="1"/>
</dbReference>
<comment type="similarity">
    <text evidence="1">Belongs to the universal ribosomal protein uL24 family.</text>
</comment>
<comment type="caution">
    <text evidence="6">The sequence shown here is derived from an EMBL/GenBank/DDBJ whole genome shotgun (WGS) entry which is preliminary data.</text>
</comment>
<name>A0A1Y2C3S2_9FUNG</name>
<dbReference type="InterPro" id="IPR014722">
    <property type="entry name" value="Rib_uL2_dom2"/>
</dbReference>
<evidence type="ECO:0000313" key="7">
    <source>
        <dbReference type="Proteomes" id="UP000193642"/>
    </source>
</evidence>
<dbReference type="Pfam" id="PF17136">
    <property type="entry name" value="ribosomal_L24"/>
    <property type="match status" value="1"/>
</dbReference>
<sequence>MPKLNVPKVKAKDLIKDSKWILFPGDVVRVIGGEKASEVGKEGKILDVVRKMNSVTINEVKMQKKHVRPNPLAPRGTTLMKPMPVHFSNVKLVDPHTQQLTDAKLIKKISKETGRLETYRLLKSSGQKLPVPADDGPVEKYEKSPLDTPNSLLAEKTWTPSVLNIPFPPRFMNQMERLKRMNSGGEF</sequence>
<dbReference type="NCBIfam" id="TIGR01079">
    <property type="entry name" value="rplX_bact"/>
    <property type="match status" value="1"/>
</dbReference>
<feature type="region of interest" description="Disordered" evidence="4">
    <location>
        <begin position="127"/>
        <end position="148"/>
    </location>
</feature>
<feature type="domain" description="Large ribosomal subunit protein uL24 C-terminal" evidence="5">
    <location>
        <begin position="60"/>
        <end position="128"/>
    </location>
</feature>
<dbReference type="GO" id="GO:0006412">
    <property type="term" value="P:translation"/>
    <property type="evidence" value="ECO:0007669"/>
    <property type="project" value="InterPro"/>
</dbReference>
<dbReference type="GO" id="GO:0003723">
    <property type="term" value="F:RNA binding"/>
    <property type="evidence" value="ECO:0007669"/>
    <property type="project" value="InterPro"/>
</dbReference>
<dbReference type="Proteomes" id="UP000193642">
    <property type="component" value="Unassembled WGS sequence"/>
</dbReference>
<keyword evidence="7" id="KW-1185">Reference proteome</keyword>
<evidence type="ECO:0000256" key="3">
    <source>
        <dbReference type="ARBA" id="ARBA00023274"/>
    </source>
</evidence>
<dbReference type="GO" id="GO:0005840">
    <property type="term" value="C:ribosome"/>
    <property type="evidence" value="ECO:0007669"/>
    <property type="project" value="UniProtKB-KW"/>
</dbReference>
<dbReference type="GO" id="GO:1990904">
    <property type="term" value="C:ribonucleoprotein complex"/>
    <property type="evidence" value="ECO:0007669"/>
    <property type="project" value="UniProtKB-KW"/>
</dbReference>
<proteinExistence type="inferred from homology"/>
<dbReference type="EMBL" id="MCGO01000031">
    <property type="protein sequence ID" value="ORY41692.1"/>
    <property type="molecule type" value="Genomic_DNA"/>
</dbReference>
<dbReference type="InterPro" id="IPR041988">
    <property type="entry name" value="Ribosomal_uL24_KOW"/>
</dbReference>
<dbReference type="InterPro" id="IPR008991">
    <property type="entry name" value="Translation_prot_SH3-like_sf"/>
</dbReference>
<evidence type="ECO:0000256" key="4">
    <source>
        <dbReference type="SAM" id="MobiDB-lite"/>
    </source>
</evidence>